<evidence type="ECO:0000313" key="3">
    <source>
        <dbReference type="Proteomes" id="UP001583193"/>
    </source>
</evidence>
<accession>A0ABR3X4V0</accession>
<evidence type="ECO:0008006" key="4">
    <source>
        <dbReference type="Google" id="ProtNLM"/>
    </source>
</evidence>
<protein>
    <recommendedName>
        <fullName evidence="4">Mannan endo-1,6-alpha-mannosidase</fullName>
    </recommendedName>
</protein>
<comment type="caution">
    <text evidence="2">The sequence shown here is derived from an EMBL/GenBank/DDBJ whole genome shotgun (WGS) entry which is preliminary data.</text>
</comment>
<dbReference type="SUPFAM" id="SSF48208">
    <property type="entry name" value="Six-hairpin glycosidases"/>
    <property type="match status" value="1"/>
</dbReference>
<dbReference type="InterPro" id="IPR008928">
    <property type="entry name" value="6-hairpin_glycosidase_sf"/>
</dbReference>
<dbReference type="Pfam" id="PF03663">
    <property type="entry name" value="Glyco_hydro_76"/>
    <property type="match status" value="1"/>
</dbReference>
<feature type="signal peptide" evidence="1">
    <location>
        <begin position="1"/>
        <end position="27"/>
    </location>
</feature>
<feature type="chain" id="PRO_5047364956" description="Mannan endo-1,6-alpha-mannosidase" evidence="1">
    <location>
        <begin position="28"/>
        <end position="399"/>
    </location>
</feature>
<evidence type="ECO:0000313" key="2">
    <source>
        <dbReference type="EMBL" id="KAL1870976.1"/>
    </source>
</evidence>
<sequence>MLSSIISSSLPVSALLTSLLFSKDASAEILQSVSRAETAFNTLQTFYNSSNGIWNTCGWWNGANCMTVIADLAVLDVSVRATAIDVFNNTYTVAPGVNPNPGVEKVSGASGVPETTYTSLWPLAPLTDLFAKPGTVNASLWLDGYYDDDAWWSLAWIAAYDVTGNEDYLRLAEGIFDGMTKGWPTNCSNGGIWWDSTKTYVNAIANELFLSVAAHLANRAENSQYYINWAKKEWAWFAASGMINENNTINDGLTTDCKNNGATVWSYNQGVILGGLVELNKASPDPSYLPAATKIADAAISALTDSNHILHDPCEPNCEPDATQFKGIFMRNLQLLQEAAPSDTYVQVIQASANSIWNNDRDKSTNVLGVDWAGPFVEPADASTHSSAMDALVAAIVAN</sequence>
<dbReference type="EMBL" id="JAVDPF010000029">
    <property type="protein sequence ID" value="KAL1870976.1"/>
    <property type="molecule type" value="Genomic_DNA"/>
</dbReference>
<dbReference type="PANTHER" id="PTHR47791">
    <property type="entry name" value="MEIOTICALLY UP-REGULATED GENE 191 PROTEIN"/>
    <property type="match status" value="1"/>
</dbReference>
<name>A0ABR3X4V0_9EURO</name>
<dbReference type="PANTHER" id="PTHR47791:SF1">
    <property type="entry name" value="ENDO MANNANASE, GH76 FAMILY (EUROFUNG)"/>
    <property type="match status" value="1"/>
</dbReference>
<keyword evidence="3" id="KW-1185">Reference proteome</keyword>
<dbReference type="InterPro" id="IPR053169">
    <property type="entry name" value="MUG_Protein"/>
</dbReference>
<keyword evidence="1" id="KW-0732">Signal</keyword>
<dbReference type="Gene3D" id="1.50.10.20">
    <property type="match status" value="1"/>
</dbReference>
<organism evidence="2 3">
    <name type="scientific">Paecilomyces lecythidis</name>
    <dbReference type="NCBI Taxonomy" id="3004212"/>
    <lineage>
        <taxon>Eukaryota</taxon>
        <taxon>Fungi</taxon>
        <taxon>Dikarya</taxon>
        <taxon>Ascomycota</taxon>
        <taxon>Pezizomycotina</taxon>
        <taxon>Eurotiomycetes</taxon>
        <taxon>Eurotiomycetidae</taxon>
        <taxon>Eurotiales</taxon>
        <taxon>Thermoascaceae</taxon>
        <taxon>Paecilomyces</taxon>
    </lineage>
</organism>
<dbReference type="Proteomes" id="UP001583193">
    <property type="component" value="Unassembled WGS sequence"/>
</dbReference>
<dbReference type="InterPro" id="IPR005198">
    <property type="entry name" value="Glyco_hydro_76"/>
</dbReference>
<proteinExistence type="predicted"/>
<gene>
    <name evidence="2" type="ORF">Plec18167_007283</name>
</gene>
<evidence type="ECO:0000256" key="1">
    <source>
        <dbReference type="SAM" id="SignalP"/>
    </source>
</evidence>
<reference evidence="2 3" key="1">
    <citation type="journal article" date="2024" name="IMA Fungus">
        <title>IMA Genome - F19 : A genome assembly and annotation guide to empower mycologists, including annotated draft genome sequences of Ceratocystis pirilliformis, Diaporthe australafricana, Fusarium ophioides, Paecilomyces lecythidis, and Sporothrix stenoceras.</title>
        <authorList>
            <person name="Aylward J."/>
            <person name="Wilson A.M."/>
            <person name="Visagie C.M."/>
            <person name="Spraker J."/>
            <person name="Barnes I."/>
            <person name="Buitendag C."/>
            <person name="Ceriani C."/>
            <person name="Del Mar Angel L."/>
            <person name="du Plessis D."/>
            <person name="Fuchs T."/>
            <person name="Gasser K."/>
            <person name="Kramer D."/>
            <person name="Li W."/>
            <person name="Munsamy K."/>
            <person name="Piso A."/>
            <person name="Price J.L."/>
            <person name="Sonnekus B."/>
            <person name="Thomas C."/>
            <person name="van der Nest A."/>
            <person name="van Dijk A."/>
            <person name="van Heerden A."/>
            <person name="van Vuuren N."/>
            <person name="Yilmaz N."/>
            <person name="Duong T.A."/>
            <person name="van der Merwe N.A."/>
            <person name="Wingfield M.J."/>
            <person name="Wingfield B.D."/>
        </authorList>
    </citation>
    <scope>NUCLEOTIDE SEQUENCE [LARGE SCALE GENOMIC DNA]</scope>
    <source>
        <strain evidence="2 3">CMW 18167</strain>
    </source>
</reference>